<evidence type="ECO:0000256" key="2">
    <source>
        <dbReference type="SAM" id="Coils"/>
    </source>
</evidence>
<protein>
    <recommendedName>
        <fullName evidence="4">Trichohyalin-plectin-homology domain-containing protein</fullName>
    </recommendedName>
</protein>
<proteinExistence type="predicted"/>
<dbReference type="FunCoup" id="F6VSP7">
    <property type="interactions" value="97"/>
</dbReference>
<dbReference type="OMA" id="EMHFRSQ"/>
<organism evidence="5 6">
    <name type="scientific">Ornithorhynchus anatinus</name>
    <name type="common">Duckbill platypus</name>
    <dbReference type="NCBI Taxonomy" id="9258"/>
    <lineage>
        <taxon>Eukaryota</taxon>
        <taxon>Metazoa</taxon>
        <taxon>Chordata</taxon>
        <taxon>Craniata</taxon>
        <taxon>Vertebrata</taxon>
        <taxon>Euteleostomi</taxon>
        <taxon>Mammalia</taxon>
        <taxon>Monotremata</taxon>
        <taxon>Ornithorhynchidae</taxon>
        <taxon>Ornithorhynchus</taxon>
    </lineage>
</organism>
<dbReference type="AlphaFoldDB" id="F6VSP7"/>
<gene>
    <name evidence="5" type="primary">CFAP210</name>
</gene>
<dbReference type="PANTHER" id="PTHR28663:SF1">
    <property type="entry name" value="CILIA- AND FLAGELLA- ASSOCIATED PROTEIN 210"/>
    <property type="match status" value="1"/>
</dbReference>
<keyword evidence="6" id="KW-1185">Reference proteome</keyword>
<evidence type="ECO:0000259" key="4">
    <source>
        <dbReference type="Pfam" id="PF13868"/>
    </source>
</evidence>
<sequence>MKVQKLQAERLRKEKEKKRNQEIDMEEEHYRAEERKKAIDSARLYQYYQMDRVKGFHSALLLTEVLKERDAQIEFKKKKLSPDKKWEELLKHNFEKALQEEQQKAEKRRRDRLALASDHLQQIKEHEEVDELRRQEEQKDAEEIKKQTKLYELERQRENKRKEEEMLELQKAYHAYIENRNTLRQLQAQQEAEENDKLRDYVKARKYLSNLRREKELETHRQMEEHRNRITSLLHEMTKQKFEDEDARVSRDIEEVEVQKEKEEKEKEEKNKAELQSIAKYRATLMKNKEEKEKQDRLEAKEELRAILEADQIYRAHEEEKKRRGHEECKRIKQFQIQQMAERKADLQQKRQADLDYVKQTEALEARKEKEFQKYAKQIIDFESKTTQQLYPLYKASQKGVGGGRGPVYKERGGIRPSYQAKDFHGTQLPLYSSQAATRGDFQKSKRRLGFTW</sequence>
<dbReference type="Proteomes" id="UP000002279">
    <property type="component" value="Unplaced"/>
</dbReference>
<feature type="compositionally biased region" description="Basic and acidic residues" evidence="3">
    <location>
        <begin position="7"/>
        <end position="23"/>
    </location>
</feature>
<feature type="coiled-coil region" evidence="2">
    <location>
        <begin position="91"/>
        <end position="196"/>
    </location>
</feature>
<feature type="coiled-coil region" evidence="2">
    <location>
        <begin position="246"/>
        <end position="311"/>
    </location>
</feature>
<dbReference type="Pfam" id="PF13868">
    <property type="entry name" value="TPH"/>
    <property type="match status" value="1"/>
</dbReference>
<keyword evidence="1 2" id="KW-0175">Coiled coil</keyword>
<reference evidence="5" key="1">
    <citation type="submission" date="2025-08" db="UniProtKB">
        <authorList>
            <consortium name="Ensembl"/>
        </authorList>
    </citation>
    <scope>IDENTIFICATION</scope>
    <source>
        <strain evidence="5">Glennie</strain>
    </source>
</reference>
<dbReference type="GO" id="GO:0005879">
    <property type="term" value="C:axonemal microtubule"/>
    <property type="evidence" value="ECO:0000318"/>
    <property type="project" value="GO_Central"/>
</dbReference>
<dbReference type="InterPro" id="IPR043597">
    <property type="entry name" value="TPH_dom"/>
</dbReference>
<reference evidence="5" key="2">
    <citation type="submission" date="2025-09" db="UniProtKB">
        <authorList>
            <consortium name="Ensembl"/>
        </authorList>
    </citation>
    <scope>IDENTIFICATION</scope>
    <source>
        <strain evidence="5">Glennie</strain>
    </source>
</reference>
<dbReference type="InterPro" id="IPR039986">
    <property type="entry name" value="CFAP210"/>
</dbReference>
<evidence type="ECO:0000313" key="6">
    <source>
        <dbReference type="Proteomes" id="UP000002279"/>
    </source>
</evidence>
<dbReference type="eggNOG" id="ENOG502QPZ3">
    <property type="taxonomic scope" value="Eukaryota"/>
</dbReference>
<feature type="domain" description="Trichohyalin-plectin-homology" evidence="4">
    <location>
        <begin position="48"/>
        <end position="381"/>
    </location>
</feature>
<evidence type="ECO:0000256" key="1">
    <source>
        <dbReference type="ARBA" id="ARBA00023054"/>
    </source>
</evidence>
<dbReference type="HOGENOM" id="CLU_036492_1_0_1"/>
<dbReference type="InParanoid" id="F6VSP7"/>
<dbReference type="PANTHER" id="PTHR28663">
    <property type="entry name" value="COILED-COIL DOMAIN-CONTAINING PROTEIN 173"/>
    <property type="match status" value="1"/>
</dbReference>
<dbReference type="GeneTree" id="ENSGT00730000111149"/>
<dbReference type="Ensembl" id="ENSOANT00000013596.3">
    <property type="protein sequence ID" value="ENSOANP00000013593.2"/>
    <property type="gene ID" value="ENSOANG00000008538.3"/>
</dbReference>
<evidence type="ECO:0000256" key="3">
    <source>
        <dbReference type="SAM" id="MobiDB-lite"/>
    </source>
</evidence>
<dbReference type="Bgee" id="ENSOANG00000008538">
    <property type="expression patterns" value="Expressed in testis and 8 other cell types or tissues"/>
</dbReference>
<evidence type="ECO:0000313" key="5">
    <source>
        <dbReference type="Ensembl" id="ENSOANP00000013593.2"/>
    </source>
</evidence>
<accession>F6VSP7</accession>
<name>F6VSP7_ORNAN</name>
<dbReference type="STRING" id="9258.ENSOANP00000013593"/>
<feature type="region of interest" description="Disordered" evidence="3">
    <location>
        <begin position="1"/>
        <end position="23"/>
    </location>
</feature>